<dbReference type="PANTHER" id="PTHR30136">
    <property type="entry name" value="HELIX-TURN-HELIX TRANSCRIPTIONAL REGULATOR, ICLR FAMILY"/>
    <property type="match status" value="1"/>
</dbReference>
<dbReference type="PROSITE" id="PS51077">
    <property type="entry name" value="HTH_ICLR"/>
    <property type="match status" value="1"/>
</dbReference>
<dbReference type="InterPro" id="IPR036388">
    <property type="entry name" value="WH-like_DNA-bd_sf"/>
</dbReference>
<reference evidence="7 8" key="1">
    <citation type="submission" date="2024-02" db="EMBL/GenBank/DDBJ databases">
        <title>Whole genome sequencing and characterization of Corynebacterium isolated from the ocular surface of dry eye disease sufferers.</title>
        <authorList>
            <person name="Naqvi M."/>
        </authorList>
    </citation>
    <scope>NUCLEOTIDE SEQUENCE [LARGE SCALE GENOMIC DNA]</scope>
    <source>
        <strain evidence="7 8">PCRF</strain>
    </source>
</reference>
<dbReference type="Pfam" id="PF09339">
    <property type="entry name" value="HTH_IclR"/>
    <property type="match status" value="1"/>
</dbReference>
<dbReference type="SUPFAM" id="SSF46785">
    <property type="entry name" value="Winged helix' DNA-binding domain"/>
    <property type="match status" value="1"/>
</dbReference>
<evidence type="ECO:0000313" key="7">
    <source>
        <dbReference type="EMBL" id="MEJ4100928.1"/>
    </source>
</evidence>
<evidence type="ECO:0000256" key="4">
    <source>
        <dbReference type="SAM" id="MobiDB-lite"/>
    </source>
</evidence>
<accession>A0ABU8P0X4</accession>
<dbReference type="InterPro" id="IPR050707">
    <property type="entry name" value="HTH_MetabolicPath_Reg"/>
</dbReference>
<dbReference type="InterPro" id="IPR029016">
    <property type="entry name" value="GAF-like_dom_sf"/>
</dbReference>
<dbReference type="SMART" id="SM00346">
    <property type="entry name" value="HTH_ICLR"/>
    <property type="match status" value="1"/>
</dbReference>
<evidence type="ECO:0000256" key="2">
    <source>
        <dbReference type="ARBA" id="ARBA00023125"/>
    </source>
</evidence>
<dbReference type="PROSITE" id="PS51078">
    <property type="entry name" value="ICLR_ED"/>
    <property type="match status" value="1"/>
</dbReference>
<evidence type="ECO:0000259" key="6">
    <source>
        <dbReference type="PROSITE" id="PS51078"/>
    </source>
</evidence>
<feature type="compositionally biased region" description="Basic and acidic residues" evidence="4">
    <location>
        <begin position="160"/>
        <end position="182"/>
    </location>
</feature>
<evidence type="ECO:0000256" key="3">
    <source>
        <dbReference type="ARBA" id="ARBA00023163"/>
    </source>
</evidence>
<feature type="domain" description="IclR-ED" evidence="6">
    <location>
        <begin position="67"/>
        <end position="267"/>
    </location>
</feature>
<keyword evidence="2" id="KW-0238">DNA-binding</keyword>
<keyword evidence="1" id="KW-0805">Transcription regulation</keyword>
<dbReference type="InterPro" id="IPR005471">
    <property type="entry name" value="Tscrpt_reg_IclR_N"/>
</dbReference>
<dbReference type="InterPro" id="IPR014757">
    <property type="entry name" value="Tscrpt_reg_IclR_C"/>
</dbReference>
<dbReference type="Gene3D" id="3.30.450.40">
    <property type="match status" value="1"/>
</dbReference>
<keyword evidence="8" id="KW-1185">Reference proteome</keyword>
<evidence type="ECO:0000256" key="1">
    <source>
        <dbReference type="ARBA" id="ARBA00023015"/>
    </source>
</evidence>
<comment type="caution">
    <text evidence="7">The sequence shown here is derived from an EMBL/GenBank/DDBJ whole genome shotgun (WGS) entry which is preliminary data.</text>
</comment>
<gene>
    <name evidence="7" type="ORF">V5S96_11255</name>
</gene>
<protein>
    <submittedName>
        <fullName evidence="7">IclR family transcriptional regulator</fullName>
    </submittedName>
</protein>
<dbReference type="InterPro" id="IPR036390">
    <property type="entry name" value="WH_DNA-bd_sf"/>
</dbReference>
<proteinExistence type="predicted"/>
<evidence type="ECO:0000259" key="5">
    <source>
        <dbReference type="PROSITE" id="PS51077"/>
    </source>
</evidence>
<dbReference type="Gene3D" id="1.10.10.10">
    <property type="entry name" value="Winged helix-like DNA-binding domain superfamily/Winged helix DNA-binding domain"/>
    <property type="match status" value="1"/>
</dbReference>
<organism evidence="7 8">
    <name type="scientific">Corynebacterium mastitidis</name>
    <dbReference type="NCBI Taxonomy" id="161890"/>
    <lineage>
        <taxon>Bacteria</taxon>
        <taxon>Bacillati</taxon>
        <taxon>Actinomycetota</taxon>
        <taxon>Actinomycetes</taxon>
        <taxon>Mycobacteriales</taxon>
        <taxon>Corynebacteriaceae</taxon>
        <taxon>Corynebacterium</taxon>
    </lineage>
</organism>
<dbReference type="SUPFAM" id="SSF55781">
    <property type="entry name" value="GAF domain-like"/>
    <property type="match status" value="1"/>
</dbReference>
<dbReference type="PANTHER" id="PTHR30136:SF35">
    <property type="entry name" value="HTH-TYPE TRANSCRIPTIONAL REGULATOR RV1719"/>
    <property type="match status" value="1"/>
</dbReference>
<dbReference type="EMBL" id="JBAHVJ010000014">
    <property type="protein sequence ID" value="MEJ4100928.1"/>
    <property type="molecule type" value="Genomic_DNA"/>
</dbReference>
<feature type="domain" description="HTH iclR-type" evidence="5">
    <location>
        <begin position="4"/>
        <end position="66"/>
    </location>
</feature>
<keyword evidence="3" id="KW-0804">Transcription</keyword>
<feature type="region of interest" description="Disordered" evidence="4">
    <location>
        <begin position="158"/>
        <end position="188"/>
    </location>
</feature>
<dbReference type="Proteomes" id="UP001359781">
    <property type="component" value="Unassembled WGS sequence"/>
</dbReference>
<dbReference type="RefSeq" id="WP_337889064.1">
    <property type="nucleotide sequence ID" value="NZ_JBAHVI010000001.1"/>
</dbReference>
<evidence type="ECO:0000313" key="8">
    <source>
        <dbReference type="Proteomes" id="UP001359781"/>
    </source>
</evidence>
<name>A0ABU8P0X4_9CORY</name>
<dbReference type="Pfam" id="PF01614">
    <property type="entry name" value="IclR_C"/>
    <property type="match status" value="1"/>
</dbReference>
<sequence>MSHVPAARNTLRILTLLSSIDVPISAARIRAELNLPRSTTYHLLTEMERAGYVVRIPETRTWGLGLVAYSMANAYVTQQPLVRLARRPLRSLAESVGGSAHLSRLAGSEVLYLLEVRGPRAVSLVTEEGVRLDALKTASGRVMLAHLPEVEVKAALARARGGEAGRENTREGASKEEQDRPRATPAPSWNRLREDLALVRGRGWAQEVEEVSRGQRSLAVAVLDHLGRPAAALAVTFPVAALGEEQHEGVIEALREHARGVGSRLYGNVLDSP</sequence>